<keyword evidence="11" id="KW-0547">Nucleotide-binding</keyword>
<accession>A0ABV7KBW9</accession>
<feature type="domain" description="PAS" evidence="17">
    <location>
        <begin position="11"/>
        <end position="81"/>
    </location>
</feature>
<protein>
    <recommendedName>
        <fullName evidence="3">Blue-light-activated histidine kinase</fullName>
        <ecNumber evidence="2">2.7.13.3</ecNumber>
    </recommendedName>
</protein>
<dbReference type="EC" id="2.7.13.3" evidence="2"/>
<evidence type="ECO:0000256" key="13">
    <source>
        <dbReference type="ARBA" id="ARBA00022840"/>
    </source>
</evidence>
<evidence type="ECO:0000256" key="4">
    <source>
        <dbReference type="ARBA" id="ARBA00022543"/>
    </source>
</evidence>
<sequence length="328" mass="35842">MSELIKRSPYATELLAAIVDSSDDAIVSKNLDGIITSWNFGAEQIFGCTESEVIGKSITIIIPPDRQSEEPDILAHIRRGERIHHFETVRQKKDGTLIDVSLTISPVIGPDGRIVGASKIARDISARKAAEKARDLLFREMRHRVRNTLALAASICRQTFHSATEEEYSHFFSRIQALAAAHELLSRESWEGASMKDVVAKAMEPHRTGQGRIHIAGPDIAIGSGKAVSIALALHELATNAAKYGALSGASGTVHIEWTLVREEADTIRFHWQERGGPEVVGPGRKGFGSRLIERGLAAEFRSIALDFQPEGVVCAFEFFPQDAQDGA</sequence>
<dbReference type="SMART" id="SM00091">
    <property type="entry name" value="PAS"/>
    <property type="match status" value="1"/>
</dbReference>
<evidence type="ECO:0000256" key="7">
    <source>
        <dbReference type="ARBA" id="ARBA00022630"/>
    </source>
</evidence>
<dbReference type="Pfam" id="PF00989">
    <property type="entry name" value="PAS"/>
    <property type="match status" value="1"/>
</dbReference>
<keyword evidence="20" id="KW-1185">Reference proteome</keyword>
<evidence type="ECO:0000256" key="14">
    <source>
        <dbReference type="ARBA" id="ARBA00022991"/>
    </source>
</evidence>
<dbReference type="InterPro" id="IPR035965">
    <property type="entry name" value="PAS-like_dom_sf"/>
</dbReference>
<keyword evidence="14" id="KW-0157">Chromophore</keyword>
<evidence type="ECO:0000256" key="16">
    <source>
        <dbReference type="ARBA" id="ARBA00023170"/>
    </source>
</evidence>
<evidence type="ECO:0000256" key="10">
    <source>
        <dbReference type="ARBA" id="ARBA00022737"/>
    </source>
</evidence>
<keyword evidence="5" id="KW-0597">Phosphoprotein</keyword>
<dbReference type="NCBIfam" id="TIGR00229">
    <property type="entry name" value="sensory_box"/>
    <property type="match status" value="1"/>
</dbReference>
<dbReference type="Proteomes" id="UP001595583">
    <property type="component" value="Unassembled WGS sequence"/>
</dbReference>
<comment type="caution">
    <text evidence="19">The sequence shown here is derived from an EMBL/GenBank/DDBJ whole genome shotgun (WGS) entry which is preliminary data.</text>
</comment>
<dbReference type="InterPro" id="IPR000014">
    <property type="entry name" value="PAS"/>
</dbReference>
<dbReference type="InterPro" id="IPR001610">
    <property type="entry name" value="PAC"/>
</dbReference>
<dbReference type="PANTHER" id="PTHR41523:SF8">
    <property type="entry name" value="ETHYLENE RESPONSE SENSOR PROTEIN"/>
    <property type="match status" value="1"/>
</dbReference>
<dbReference type="PANTHER" id="PTHR41523">
    <property type="entry name" value="TWO-COMPONENT SYSTEM SENSOR PROTEIN"/>
    <property type="match status" value="1"/>
</dbReference>
<evidence type="ECO:0000256" key="6">
    <source>
        <dbReference type="ARBA" id="ARBA00022606"/>
    </source>
</evidence>
<name>A0ABV7KBW9_9HYPH</name>
<gene>
    <name evidence="19" type="ORF">ACFOHJ_06415</name>
</gene>
<keyword evidence="8" id="KW-0288">FMN</keyword>
<dbReference type="InterPro" id="IPR000700">
    <property type="entry name" value="PAS-assoc_C"/>
</dbReference>
<evidence type="ECO:0000256" key="5">
    <source>
        <dbReference type="ARBA" id="ARBA00022553"/>
    </source>
</evidence>
<dbReference type="SMART" id="SM00086">
    <property type="entry name" value="PAC"/>
    <property type="match status" value="1"/>
</dbReference>
<organism evidence="19 20">
    <name type="scientific">Aquamicrobium soli</name>
    <dbReference type="NCBI Taxonomy" id="1811518"/>
    <lineage>
        <taxon>Bacteria</taxon>
        <taxon>Pseudomonadati</taxon>
        <taxon>Pseudomonadota</taxon>
        <taxon>Alphaproteobacteria</taxon>
        <taxon>Hyphomicrobiales</taxon>
        <taxon>Phyllobacteriaceae</taxon>
        <taxon>Aquamicrobium</taxon>
    </lineage>
</organism>
<keyword evidence="6" id="KW-0716">Sensory transduction</keyword>
<evidence type="ECO:0000256" key="15">
    <source>
        <dbReference type="ARBA" id="ARBA00023026"/>
    </source>
</evidence>
<evidence type="ECO:0000256" key="2">
    <source>
        <dbReference type="ARBA" id="ARBA00012438"/>
    </source>
</evidence>
<evidence type="ECO:0000256" key="9">
    <source>
        <dbReference type="ARBA" id="ARBA00022679"/>
    </source>
</evidence>
<evidence type="ECO:0000259" key="17">
    <source>
        <dbReference type="PROSITE" id="PS50112"/>
    </source>
</evidence>
<keyword evidence="9 19" id="KW-0808">Transferase</keyword>
<dbReference type="Gene3D" id="3.30.565.10">
    <property type="entry name" value="Histidine kinase-like ATPase, C-terminal domain"/>
    <property type="match status" value="1"/>
</dbReference>
<evidence type="ECO:0000259" key="18">
    <source>
        <dbReference type="PROSITE" id="PS50113"/>
    </source>
</evidence>
<evidence type="ECO:0000256" key="12">
    <source>
        <dbReference type="ARBA" id="ARBA00022777"/>
    </source>
</evidence>
<evidence type="ECO:0000313" key="20">
    <source>
        <dbReference type="Proteomes" id="UP001595583"/>
    </source>
</evidence>
<dbReference type="SUPFAM" id="SSF55785">
    <property type="entry name" value="PYP-like sensor domain (PAS domain)"/>
    <property type="match status" value="1"/>
</dbReference>
<keyword evidence="4" id="KW-0600">Photoreceptor protein</keyword>
<evidence type="ECO:0000256" key="3">
    <source>
        <dbReference type="ARBA" id="ARBA00021740"/>
    </source>
</evidence>
<dbReference type="Pfam" id="PF07536">
    <property type="entry name" value="HWE_HK"/>
    <property type="match status" value="1"/>
</dbReference>
<keyword evidence="12 19" id="KW-0418">Kinase</keyword>
<evidence type="ECO:0000256" key="11">
    <source>
        <dbReference type="ARBA" id="ARBA00022741"/>
    </source>
</evidence>
<keyword evidence="13" id="KW-0067">ATP-binding</keyword>
<proteinExistence type="predicted"/>
<evidence type="ECO:0000313" key="19">
    <source>
        <dbReference type="EMBL" id="MFC3205836.1"/>
    </source>
</evidence>
<keyword evidence="15" id="KW-0843">Virulence</keyword>
<comment type="catalytic activity">
    <reaction evidence="1">
        <text>ATP + protein L-histidine = ADP + protein N-phospho-L-histidine.</text>
        <dbReference type="EC" id="2.7.13.3"/>
    </reaction>
</comment>
<dbReference type="InterPro" id="IPR013767">
    <property type="entry name" value="PAS_fold"/>
</dbReference>
<dbReference type="EMBL" id="JBHRTK010000007">
    <property type="protein sequence ID" value="MFC3205836.1"/>
    <property type="molecule type" value="Genomic_DNA"/>
</dbReference>
<dbReference type="CDD" id="cd00130">
    <property type="entry name" value="PAS"/>
    <property type="match status" value="1"/>
</dbReference>
<dbReference type="InterPro" id="IPR036890">
    <property type="entry name" value="HATPase_C_sf"/>
</dbReference>
<keyword evidence="10" id="KW-0677">Repeat</keyword>
<dbReference type="SMART" id="SM00911">
    <property type="entry name" value="HWE_HK"/>
    <property type="match status" value="1"/>
</dbReference>
<dbReference type="PROSITE" id="PS50113">
    <property type="entry name" value="PAC"/>
    <property type="match status" value="1"/>
</dbReference>
<feature type="domain" description="PAC" evidence="18">
    <location>
        <begin position="84"/>
        <end position="136"/>
    </location>
</feature>
<dbReference type="InterPro" id="IPR011102">
    <property type="entry name" value="Sig_transdc_His_kinase_HWE"/>
</dbReference>
<reference evidence="20" key="1">
    <citation type="journal article" date="2019" name="Int. J. Syst. Evol. Microbiol.">
        <title>The Global Catalogue of Microorganisms (GCM) 10K type strain sequencing project: providing services to taxonomists for standard genome sequencing and annotation.</title>
        <authorList>
            <consortium name="The Broad Institute Genomics Platform"/>
            <consortium name="The Broad Institute Genome Sequencing Center for Infectious Disease"/>
            <person name="Wu L."/>
            <person name="Ma J."/>
        </authorList>
    </citation>
    <scope>NUCLEOTIDE SEQUENCE [LARGE SCALE GENOMIC DNA]</scope>
    <source>
        <strain evidence="20">KCTC 52165</strain>
    </source>
</reference>
<keyword evidence="7" id="KW-0285">Flavoprotein</keyword>
<dbReference type="GO" id="GO:0004673">
    <property type="term" value="F:protein histidine kinase activity"/>
    <property type="evidence" value="ECO:0007669"/>
    <property type="project" value="UniProtKB-EC"/>
</dbReference>
<dbReference type="RefSeq" id="WP_378219655.1">
    <property type="nucleotide sequence ID" value="NZ_JBHRTK010000007.1"/>
</dbReference>
<keyword evidence="16" id="KW-0675">Receptor</keyword>
<dbReference type="PROSITE" id="PS50112">
    <property type="entry name" value="PAS"/>
    <property type="match status" value="1"/>
</dbReference>
<evidence type="ECO:0000256" key="8">
    <source>
        <dbReference type="ARBA" id="ARBA00022643"/>
    </source>
</evidence>
<evidence type="ECO:0000256" key="1">
    <source>
        <dbReference type="ARBA" id="ARBA00000085"/>
    </source>
</evidence>
<dbReference type="Gene3D" id="3.30.450.20">
    <property type="entry name" value="PAS domain"/>
    <property type="match status" value="1"/>
</dbReference>